<dbReference type="InterPro" id="IPR007808">
    <property type="entry name" value="Elf1"/>
</dbReference>
<dbReference type="GO" id="GO:0008023">
    <property type="term" value="C:transcription elongation factor complex"/>
    <property type="evidence" value="ECO:0007669"/>
    <property type="project" value="TreeGrafter"/>
</dbReference>
<gene>
    <name evidence="12" type="ORF">PAUS00366_LOCUS6449</name>
</gene>
<evidence type="ECO:0000256" key="4">
    <source>
        <dbReference type="ARBA" id="ARBA00022723"/>
    </source>
</evidence>
<dbReference type="AlphaFoldDB" id="A0A7S4AF79"/>
<evidence type="ECO:0000256" key="8">
    <source>
        <dbReference type="ARBA" id="ARBA00023163"/>
    </source>
</evidence>
<evidence type="ECO:0000256" key="11">
    <source>
        <dbReference type="SAM" id="MobiDB-lite"/>
    </source>
</evidence>
<comment type="similarity">
    <text evidence="3 10">Belongs to the ELOF1 family.</text>
</comment>
<evidence type="ECO:0000256" key="1">
    <source>
        <dbReference type="ARBA" id="ARBA00003357"/>
    </source>
</evidence>
<keyword evidence="9 10" id="KW-0539">Nucleus</keyword>
<dbReference type="Gene3D" id="2.20.25.190">
    <property type="match status" value="1"/>
</dbReference>
<dbReference type="EMBL" id="HBIX01008336">
    <property type="protein sequence ID" value="CAE0713697.1"/>
    <property type="molecule type" value="Transcribed_RNA"/>
</dbReference>
<reference evidence="12" key="1">
    <citation type="submission" date="2021-01" db="EMBL/GenBank/DDBJ databases">
        <authorList>
            <person name="Corre E."/>
            <person name="Pelletier E."/>
            <person name="Niang G."/>
            <person name="Scheremetjew M."/>
            <person name="Finn R."/>
            <person name="Kale V."/>
            <person name="Holt S."/>
            <person name="Cochrane G."/>
            <person name="Meng A."/>
            <person name="Brown T."/>
            <person name="Cohen L."/>
        </authorList>
    </citation>
    <scope>NUCLEOTIDE SEQUENCE</scope>
    <source>
        <strain evidence="12">10249 10 AB</strain>
    </source>
</reference>
<dbReference type="InterPro" id="IPR038567">
    <property type="entry name" value="T_Elf1_sf"/>
</dbReference>
<evidence type="ECO:0000313" key="12">
    <source>
        <dbReference type="EMBL" id="CAE0713697.1"/>
    </source>
</evidence>
<keyword evidence="5 10" id="KW-0863">Zinc-finger</keyword>
<evidence type="ECO:0000256" key="7">
    <source>
        <dbReference type="ARBA" id="ARBA00023015"/>
    </source>
</evidence>
<feature type="region of interest" description="Disordered" evidence="11">
    <location>
        <begin position="87"/>
        <end position="162"/>
    </location>
</feature>
<organism evidence="12">
    <name type="scientific">Pseudo-nitzschia australis</name>
    <dbReference type="NCBI Taxonomy" id="44445"/>
    <lineage>
        <taxon>Eukaryota</taxon>
        <taxon>Sar</taxon>
        <taxon>Stramenopiles</taxon>
        <taxon>Ochrophyta</taxon>
        <taxon>Bacillariophyta</taxon>
        <taxon>Bacillariophyceae</taxon>
        <taxon>Bacillariophycidae</taxon>
        <taxon>Bacillariales</taxon>
        <taxon>Bacillariaceae</taxon>
        <taxon>Pseudo-nitzschia</taxon>
    </lineage>
</organism>
<keyword evidence="6 10" id="KW-0862">Zinc</keyword>
<name>A0A7S4AF79_9STRA</name>
<dbReference type="PANTHER" id="PTHR20934">
    <property type="entry name" value="TRANSCRIPTION ELONGATION FACTOR 1 HOMOLOG"/>
    <property type="match status" value="1"/>
</dbReference>
<proteinExistence type="inferred from homology"/>
<evidence type="ECO:0000256" key="2">
    <source>
        <dbReference type="ARBA" id="ARBA00004123"/>
    </source>
</evidence>
<feature type="compositionally biased region" description="Acidic residues" evidence="11">
    <location>
        <begin position="105"/>
        <end position="116"/>
    </location>
</feature>
<dbReference type="Pfam" id="PF05129">
    <property type="entry name" value="Zn_ribbon_Elf1"/>
    <property type="match status" value="1"/>
</dbReference>
<evidence type="ECO:0000256" key="9">
    <source>
        <dbReference type="ARBA" id="ARBA00023242"/>
    </source>
</evidence>
<comment type="function">
    <text evidence="1 10">Transcription elongation factor implicated in the maintenance of proper chromatin structure in actively transcribed regions.</text>
</comment>
<keyword evidence="8 10" id="KW-0804">Transcription</keyword>
<sequence>MGRRAKKAPVQTKKRVTLAKRFKCPFCSNEDVVECKMDHRQKIGSLSCRLCGASFAMPINHLHEPVDVFSEWLDDCEATALGKPTGQAAAAAAAQEAHNQRLEYDISDDEEDDDNDLGGRPSGLSGGNASKSKGKKGGATGTSAANTNYANLGLDDSDEDSD</sequence>
<evidence type="ECO:0000256" key="6">
    <source>
        <dbReference type="ARBA" id="ARBA00022833"/>
    </source>
</evidence>
<dbReference type="GO" id="GO:0008270">
    <property type="term" value="F:zinc ion binding"/>
    <property type="evidence" value="ECO:0007669"/>
    <property type="project" value="UniProtKB-KW"/>
</dbReference>
<protein>
    <recommendedName>
        <fullName evidence="10">Transcription elongation factor 1 homolog</fullName>
    </recommendedName>
</protein>
<evidence type="ECO:0000256" key="5">
    <source>
        <dbReference type="ARBA" id="ARBA00022771"/>
    </source>
</evidence>
<dbReference type="GO" id="GO:0000993">
    <property type="term" value="F:RNA polymerase II complex binding"/>
    <property type="evidence" value="ECO:0007669"/>
    <property type="project" value="TreeGrafter"/>
</dbReference>
<dbReference type="GO" id="GO:0006368">
    <property type="term" value="P:transcription elongation by RNA polymerase II"/>
    <property type="evidence" value="ECO:0007669"/>
    <property type="project" value="TreeGrafter"/>
</dbReference>
<dbReference type="SUPFAM" id="SSF57783">
    <property type="entry name" value="Zinc beta-ribbon"/>
    <property type="match status" value="1"/>
</dbReference>
<accession>A0A7S4AF79</accession>
<evidence type="ECO:0000256" key="3">
    <source>
        <dbReference type="ARBA" id="ARBA00009730"/>
    </source>
</evidence>
<evidence type="ECO:0000256" key="10">
    <source>
        <dbReference type="RuleBase" id="RU364033"/>
    </source>
</evidence>
<dbReference type="FunFam" id="2.20.25.190:FF:000001">
    <property type="entry name" value="Transcription elongation factor 1 homolog"/>
    <property type="match status" value="1"/>
</dbReference>
<comment type="subcellular location">
    <subcellularLocation>
        <location evidence="2 10">Nucleus</location>
    </subcellularLocation>
</comment>
<keyword evidence="4 10" id="KW-0479">Metal-binding</keyword>
<keyword evidence="7 10" id="KW-0805">Transcription regulation</keyword>
<dbReference type="PANTHER" id="PTHR20934:SF0">
    <property type="entry name" value="TRANSCRIPTION ELONGATION FACTOR 1 HOMOLOG"/>
    <property type="match status" value="1"/>
</dbReference>